<evidence type="ECO:0000313" key="4">
    <source>
        <dbReference type="Proteomes" id="UP000176603"/>
    </source>
</evidence>
<comment type="caution">
    <text evidence="3">The sequence shown here is derived from an EMBL/GenBank/DDBJ whole genome shotgun (WGS) entry which is preliminary data.</text>
</comment>
<feature type="domain" description="UDP-N-acetylglucosamine 2-epimerase" evidence="2">
    <location>
        <begin position="25"/>
        <end position="356"/>
    </location>
</feature>
<dbReference type="PANTHER" id="PTHR43174">
    <property type="entry name" value="UDP-N-ACETYLGLUCOSAMINE 2-EPIMERASE"/>
    <property type="match status" value="1"/>
</dbReference>
<protein>
    <submittedName>
        <fullName evidence="3">UDP-N-acetylglucosamine 2-epimerase</fullName>
    </submittedName>
</protein>
<dbReference type="AlphaFoldDB" id="A0A1F7UKG6"/>
<dbReference type="CDD" id="cd03786">
    <property type="entry name" value="GTB_UDP-GlcNAc_2-Epimerase"/>
    <property type="match status" value="1"/>
</dbReference>
<evidence type="ECO:0000313" key="3">
    <source>
        <dbReference type="EMBL" id="OGL78786.1"/>
    </source>
</evidence>
<dbReference type="InterPro" id="IPR029767">
    <property type="entry name" value="WecB-like"/>
</dbReference>
<evidence type="ECO:0000259" key="2">
    <source>
        <dbReference type="Pfam" id="PF02350"/>
    </source>
</evidence>
<dbReference type="EMBL" id="MGEH01000024">
    <property type="protein sequence ID" value="OGL78786.1"/>
    <property type="molecule type" value="Genomic_DNA"/>
</dbReference>
<dbReference type="NCBIfam" id="TIGR00236">
    <property type="entry name" value="wecB"/>
    <property type="match status" value="1"/>
</dbReference>
<keyword evidence="1" id="KW-0413">Isomerase</keyword>
<dbReference type="SUPFAM" id="SSF53756">
    <property type="entry name" value="UDP-Glycosyltransferase/glycogen phosphorylase"/>
    <property type="match status" value="1"/>
</dbReference>
<gene>
    <name evidence="3" type="ORF">A3E39_01330</name>
</gene>
<dbReference type="Gene3D" id="3.40.50.2000">
    <property type="entry name" value="Glycogen Phosphorylase B"/>
    <property type="match status" value="2"/>
</dbReference>
<dbReference type="PANTHER" id="PTHR43174:SF1">
    <property type="entry name" value="UDP-N-ACETYLGLUCOSAMINE 2-EPIMERASE"/>
    <property type="match status" value="1"/>
</dbReference>
<dbReference type="Pfam" id="PF02350">
    <property type="entry name" value="Epimerase_2"/>
    <property type="match status" value="1"/>
</dbReference>
<reference evidence="3 4" key="1">
    <citation type="journal article" date="2016" name="Nat. Commun.">
        <title>Thousands of microbial genomes shed light on interconnected biogeochemical processes in an aquifer system.</title>
        <authorList>
            <person name="Anantharaman K."/>
            <person name="Brown C.T."/>
            <person name="Hug L.A."/>
            <person name="Sharon I."/>
            <person name="Castelle C.J."/>
            <person name="Probst A.J."/>
            <person name="Thomas B.C."/>
            <person name="Singh A."/>
            <person name="Wilkins M.J."/>
            <person name="Karaoz U."/>
            <person name="Brodie E.L."/>
            <person name="Williams K.H."/>
            <person name="Hubbard S.S."/>
            <person name="Banfield J.F."/>
        </authorList>
    </citation>
    <scope>NUCLEOTIDE SEQUENCE [LARGE SCALE GENOMIC DNA]</scope>
</reference>
<name>A0A1F7UKG6_9BACT</name>
<dbReference type="Proteomes" id="UP000176603">
    <property type="component" value="Unassembled WGS sequence"/>
</dbReference>
<proteinExistence type="inferred from homology"/>
<sequence length="358" mass="38901">MKHIVLLVGARPNFIKVAPLHRALAARGVSTILVHTGQHYDAAMSDVFFKELGIPAPDVHLGVGAGDRMTQTKKIMDALVPVLRERMPDALLVFGDVTSTAAGAMAGTVAGIRVGHVEAGLRSFNWRMPEELNRMIADHHSDWLFVTEPAGMTNLKNESITHDRVHLVGNVMIDSLRAMEPAVAGSRILTDLGLMPGSYGTLTLHRPENVDDVDTLRPLWDAISAASVRLPLVFPMHHRARAKFDAFGLSIPPTIRAIEPVGYIDMLALLKGSKVVLTDSGGLQEETAAFNVPCITLREQTERPVTVELGTSEVVGRDRSKILDAVSSVMDGRWKKGGLHPLWDGHAAERIADILKNA</sequence>
<accession>A0A1F7UKG6</accession>
<dbReference type="InterPro" id="IPR003331">
    <property type="entry name" value="UDP_GlcNAc_Epimerase_2_dom"/>
</dbReference>
<comment type="similarity">
    <text evidence="1">Belongs to the UDP-N-acetylglucosamine 2-epimerase family.</text>
</comment>
<dbReference type="STRING" id="1802399.A3E39_01330"/>
<organism evidence="3 4">
    <name type="scientific">Candidatus Uhrbacteria bacterium RIFCSPHIGHO2_12_FULL_60_25</name>
    <dbReference type="NCBI Taxonomy" id="1802399"/>
    <lineage>
        <taxon>Bacteria</taxon>
        <taxon>Candidatus Uhriibacteriota</taxon>
    </lineage>
</organism>
<evidence type="ECO:0000256" key="1">
    <source>
        <dbReference type="RuleBase" id="RU003513"/>
    </source>
</evidence>
<dbReference type="GO" id="GO:0016853">
    <property type="term" value="F:isomerase activity"/>
    <property type="evidence" value="ECO:0007669"/>
    <property type="project" value="UniProtKB-KW"/>
</dbReference>